<organism evidence="2 3">
    <name type="scientific">Rubripirellula lacrimiformis</name>
    <dbReference type="NCBI Taxonomy" id="1930273"/>
    <lineage>
        <taxon>Bacteria</taxon>
        <taxon>Pseudomonadati</taxon>
        <taxon>Planctomycetota</taxon>
        <taxon>Planctomycetia</taxon>
        <taxon>Pirellulales</taxon>
        <taxon>Pirellulaceae</taxon>
        <taxon>Rubripirellula</taxon>
    </lineage>
</organism>
<proteinExistence type="predicted"/>
<dbReference type="Proteomes" id="UP000318538">
    <property type="component" value="Chromosome"/>
</dbReference>
<keyword evidence="1" id="KW-0472">Membrane</keyword>
<evidence type="ECO:0000256" key="1">
    <source>
        <dbReference type="SAM" id="Phobius"/>
    </source>
</evidence>
<feature type="transmembrane region" description="Helical" evidence="1">
    <location>
        <begin position="7"/>
        <end position="28"/>
    </location>
</feature>
<name>A0A517NB55_9BACT</name>
<evidence type="ECO:0008006" key="4">
    <source>
        <dbReference type="Google" id="ProtNLM"/>
    </source>
</evidence>
<feature type="transmembrane region" description="Helical" evidence="1">
    <location>
        <begin position="65"/>
        <end position="86"/>
    </location>
</feature>
<evidence type="ECO:0000313" key="3">
    <source>
        <dbReference type="Proteomes" id="UP000318538"/>
    </source>
</evidence>
<keyword evidence="1" id="KW-0812">Transmembrane</keyword>
<accession>A0A517NB55</accession>
<dbReference type="EMBL" id="CP036525">
    <property type="protein sequence ID" value="QDT04367.1"/>
    <property type="molecule type" value="Genomic_DNA"/>
</dbReference>
<dbReference type="KEGG" id="rlc:K227x_27580"/>
<evidence type="ECO:0000313" key="2">
    <source>
        <dbReference type="EMBL" id="QDT04367.1"/>
    </source>
</evidence>
<protein>
    <recommendedName>
        <fullName evidence="4">Transmembrane protein</fullName>
    </recommendedName>
</protein>
<reference evidence="2 3" key="1">
    <citation type="submission" date="2019-02" db="EMBL/GenBank/DDBJ databases">
        <title>Deep-cultivation of Planctomycetes and their phenomic and genomic characterization uncovers novel biology.</title>
        <authorList>
            <person name="Wiegand S."/>
            <person name="Jogler M."/>
            <person name="Boedeker C."/>
            <person name="Pinto D."/>
            <person name="Vollmers J."/>
            <person name="Rivas-Marin E."/>
            <person name="Kohn T."/>
            <person name="Peeters S.H."/>
            <person name="Heuer A."/>
            <person name="Rast P."/>
            <person name="Oberbeckmann S."/>
            <person name="Bunk B."/>
            <person name="Jeske O."/>
            <person name="Meyerdierks A."/>
            <person name="Storesund J.E."/>
            <person name="Kallscheuer N."/>
            <person name="Luecker S."/>
            <person name="Lage O.M."/>
            <person name="Pohl T."/>
            <person name="Merkel B.J."/>
            <person name="Hornburger P."/>
            <person name="Mueller R.-W."/>
            <person name="Bruemmer F."/>
            <person name="Labrenz M."/>
            <person name="Spormann A.M."/>
            <person name="Op den Camp H."/>
            <person name="Overmann J."/>
            <person name="Amann R."/>
            <person name="Jetten M.S.M."/>
            <person name="Mascher T."/>
            <person name="Medema M.H."/>
            <person name="Devos D.P."/>
            <person name="Kaster A.-K."/>
            <person name="Ovreas L."/>
            <person name="Rohde M."/>
            <person name="Galperin M.Y."/>
            <person name="Jogler C."/>
        </authorList>
    </citation>
    <scope>NUCLEOTIDE SEQUENCE [LARGE SCALE GENOMIC DNA]</scope>
    <source>
        <strain evidence="2 3">K22_7</strain>
    </source>
</reference>
<sequence>MTTRQTLTLLSGIVSAVFATLLLSLALFLALTGSSARQPIIFAVISVFPLLIAIACLSSKHRTPAIRLVGGITALALAGVLLNSFVNPQPEIGRLGPTTYLAMCAGGVAIAANGRWPS</sequence>
<keyword evidence="3" id="KW-1185">Reference proteome</keyword>
<feature type="transmembrane region" description="Helical" evidence="1">
    <location>
        <begin position="98"/>
        <end position="116"/>
    </location>
</feature>
<feature type="transmembrane region" description="Helical" evidence="1">
    <location>
        <begin position="40"/>
        <end position="58"/>
    </location>
</feature>
<gene>
    <name evidence="2" type="ORF">K227x_27580</name>
</gene>
<keyword evidence="1" id="KW-1133">Transmembrane helix</keyword>
<dbReference type="AlphaFoldDB" id="A0A517NB55"/>